<dbReference type="PANTHER" id="PTHR42940:SF8">
    <property type="entry name" value="VACUOLAR PROTEIN SORTING-ASSOCIATED PROTEIN 11"/>
    <property type="match status" value="1"/>
</dbReference>
<keyword evidence="12" id="KW-1185">Reference proteome</keyword>
<keyword evidence="4 9" id="KW-0479">Metal-binding</keyword>
<dbReference type="InterPro" id="IPR002328">
    <property type="entry name" value="ADH_Zn_CS"/>
</dbReference>
<comment type="similarity">
    <text evidence="2 9">Belongs to the zinc-containing alcohol dehydrogenase family.</text>
</comment>
<dbReference type="Pfam" id="PF08240">
    <property type="entry name" value="ADH_N"/>
    <property type="match status" value="1"/>
</dbReference>
<evidence type="ECO:0000256" key="6">
    <source>
        <dbReference type="ARBA" id="ARBA00023002"/>
    </source>
</evidence>
<feature type="domain" description="Enoyl reductase (ER)" evidence="10">
    <location>
        <begin position="5"/>
        <end position="339"/>
    </location>
</feature>
<dbReference type="EC" id="1.1.1.1" evidence="3"/>
<evidence type="ECO:0000313" key="11">
    <source>
        <dbReference type="EMBL" id="GAA1911874.1"/>
    </source>
</evidence>
<gene>
    <name evidence="11" type="ORF">GCM10009716_22260</name>
</gene>
<dbReference type="InterPro" id="IPR036291">
    <property type="entry name" value="NAD(P)-bd_dom_sf"/>
</dbReference>
<keyword evidence="5 9" id="KW-0862">Zinc</keyword>
<dbReference type="SUPFAM" id="SSF51735">
    <property type="entry name" value="NAD(P)-binding Rossmann-fold domains"/>
    <property type="match status" value="1"/>
</dbReference>
<evidence type="ECO:0000256" key="7">
    <source>
        <dbReference type="ARBA" id="ARBA00049164"/>
    </source>
</evidence>
<keyword evidence="6" id="KW-0560">Oxidoreductase</keyword>
<dbReference type="InterPro" id="IPR011032">
    <property type="entry name" value="GroES-like_sf"/>
</dbReference>
<evidence type="ECO:0000256" key="8">
    <source>
        <dbReference type="ARBA" id="ARBA00049243"/>
    </source>
</evidence>
<evidence type="ECO:0000256" key="4">
    <source>
        <dbReference type="ARBA" id="ARBA00022723"/>
    </source>
</evidence>
<evidence type="ECO:0000256" key="1">
    <source>
        <dbReference type="ARBA" id="ARBA00001947"/>
    </source>
</evidence>
<dbReference type="PANTHER" id="PTHR42940">
    <property type="entry name" value="ALCOHOL DEHYDROGENASE 1-RELATED"/>
    <property type="match status" value="1"/>
</dbReference>
<accession>A0ABN2P4F2</accession>
<evidence type="ECO:0000313" key="12">
    <source>
        <dbReference type="Proteomes" id="UP001501303"/>
    </source>
</evidence>
<comment type="catalytic activity">
    <reaction evidence="7">
        <text>a secondary alcohol + NAD(+) = a ketone + NADH + H(+)</text>
        <dbReference type="Rhea" id="RHEA:10740"/>
        <dbReference type="ChEBI" id="CHEBI:15378"/>
        <dbReference type="ChEBI" id="CHEBI:17087"/>
        <dbReference type="ChEBI" id="CHEBI:35681"/>
        <dbReference type="ChEBI" id="CHEBI:57540"/>
        <dbReference type="ChEBI" id="CHEBI:57945"/>
        <dbReference type="EC" id="1.1.1.1"/>
    </reaction>
</comment>
<dbReference type="SMART" id="SM00829">
    <property type="entry name" value="PKS_ER"/>
    <property type="match status" value="1"/>
</dbReference>
<organism evidence="11 12">
    <name type="scientific">Streptomyces sodiiphilus</name>
    <dbReference type="NCBI Taxonomy" id="226217"/>
    <lineage>
        <taxon>Bacteria</taxon>
        <taxon>Bacillati</taxon>
        <taxon>Actinomycetota</taxon>
        <taxon>Actinomycetes</taxon>
        <taxon>Kitasatosporales</taxon>
        <taxon>Streptomycetaceae</taxon>
        <taxon>Streptomyces</taxon>
    </lineage>
</organism>
<dbReference type="SUPFAM" id="SSF50129">
    <property type="entry name" value="GroES-like"/>
    <property type="match status" value="1"/>
</dbReference>
<dbReference type="InterPro" id="IPR020843">
    <property type="entry name" value="ER"/>
</dbReference>
<dbReference type="EMBL" id="BAAAMJ010000018">
    <property type="protein sequence ID" value="GAA1911874.1"/>
    <property type="molecule type" value="Genomic_DNA"/>
</dbReference>
<evidence type="ECO:0000256" key="2">
    <source>
        <dbReference type="ARBA" id="ARBA00008072"/>
    </source>
</evidence>
<sequence length="343" mass="35040">MVHWQAPPELTDMPVPEPGPGEVLIKVAGAGVCHSDLHVMEWPEGTLPYALPFTLGHETAGWVHSFGPGARGAGLNEGDAVLVYGPWGCGLCPPCSRGAENYCRHAAEIGAAGGGLGRDGGMSEYMLVPSPRLLVPLGDLDPHTAAPLTDAALTPYHAIKRSLHRLVPGTTAVVIGAGGLGQAAVQLLKALSPAEVVAVDLDTAKLDLAAESGADHCVLAGDDAADRVRRLSGGLGAALVLDCVGADVTMATAAAAASVESDITVVGLAGGTLPVRFGAVPWEASVSMPYWGTRPELAEVIALAAAGKLHLPVKTYPLKEAGQVYGMLQEGKVPGRAVLLPQP</sequence>
<dbReference type="InterPro" id="IPR013154">
    <property type="entry name" value="ADH-like_N"/>
</dbReference>
<name>A0ABN2P4F2_9ACTN</name>
<comment type="caution">
    <text evidence="11">The sequence shown here is derived from an EMBL/GenBank/DDBJ whole genome shotgun (WGS) entry which is preliminary data.</text>
</comment>
<proteinExistence type="inferred from homology"/>
<evidence type="ECO:0000259" key="10">
    <source>
        <dbReference type="SMART" id="SM00829"/>
    </source>
</evidence>
<evidence type="ECO:0000256" key="3">
    <source>
        <dbReference type="ARBA" id="ARBA00013190"/>
    </source>
</evidence>
<evidence type="ECO:0000256" key="9">
    <source>
        <dbReference type="RuleBase" id="RU361277"/>
    </source>
</evidence>
<protein>
    <recommendedName>
        <fullName evidence="3">alcohol dehydrogenase</fullName>
        <ecNumber evidence="3">1.1.1.1</ecNumber>
    </recommendedName>
</protein>
<evidence type="ECO:0000256" key="5">
    <source>
        <dbReference type="ARBA" id="ARBA00022833"/>
    </source>
</evidence>
<dbReference type="Gene3D" id="3.40.50.720">
    <property type="entry name" value="NAD(P)-binding Rossmann-like Domain"/>
    <property type="match status" value="1"/>
</dbReference>
<dbReference type="PROSITE" id="PS00059">
    <property type="entry name" value="ADH_ZINC"/>
    <property type="match status" value="1"/>
</dbReference>
<reference evidence="11 12" key="1">
    <citation type="journal article" date="2019" name="Int. J. Syst. Evol. Microbiol.">
        <title>The Global Catalogue of Microorganisms (GCM) 10K type strain sequencing project: providing services to taxonomists for standard genome sequencing and annotation.</title>
        <authorList>
            <consortium name="The Broad Institute Genomics Platform"/>
            <consortium name="The Broad Institute Genome Sequencing Center for Infectious Disease"/>
            <person name="Wu L."/>
            <person name="Ma J."/>
        </authorList>
    </citation>
    <scope>NUCLEOTIDE SEQUENCE [LARGE SCALE GENOMIC DNA]</scope>
    <source>
        <strain evidence="11 12">JCM 13581</strain>
    </source>
</reference>
<dbReference type="Pfam" id="PF00107">
    <property type="entry name" value="ADH_zinc_N"/>
    <property type="match status" value="1"/>
</dbReference>
<comment type="catalytic activity">
    <reaction evidence="8">
        <text>a primary alcohol + NAD(+) = an aldehyde + NADH + H(+)</text>
        <dbReference type="Rhea" id="RHEA:10736"/>
        <dbReference type="ChEBI" id="CHEBI:15378"/>
        <dbReference type="ChEBI" id="CHEBI:15734"/>
        <dbReference type="ChEBI" id="CHEBI:17478"/>
        <dbReference type="ChEBI" id="CHEBI:57540"/>
        <dbReference type="ChEBI" id="CHEBI:57945"/>
        <dbReference type="EC" id="1.1.1.1"/>
    </reaction>
</comment>
<dbReference type="Proteomes" id="UP001501303">
    <property type="component" value="Unassembled WGS sequence"/>
</dbReference>
<comment type="cofactor">
    <cofactor evidence="1 9">
        <name>Zn(2+)</name>
        <dbReference type="ChEBI" id="CHEBI:29105"/>
    </cofactor>
</comment>
<dbReference type="InterPro" id="IPR013149">
    <property type="entry name" value="ADH-like_C"/>
</dbReference>
<dbReference type="Gene3D" id="3.90.180.10">
    <property type="entry name" value="Medium-chain alcohol dehydrogenases, catalytic domain"/>
    <property type="match status" value="1"/>
</dbReference>
<dbReference type="CDD" id="cd05284">
    <property type="entry name" value="arabinose_DH_like"/>
    <property type="match status" value="1"/>
</dbReference>